<evidence type="ECO:0000256" key="5">
    <source>
        <dbReference type="ARBA" id="ARBA00022777"/>
    </source>
</evidence>
<keyword evidence="4" id="KW-0808">Transferase</keyword>
<dbReference type="GO" id="GO:0000156">
    <property type="term" value="F:phosphorelay response regulator activity"/>
    <property type="evidence" value="ECO:0007669"/>
    <property type="project" value="TreeGrafter"/>
</dbReference>
<organism evidence="8 9">
    <name type="scientific">Candidatus Flavonifractor merdigallinarum</name>
    <dbReference type="NCBI Taxonomy" id="2838589"/>
    <lineage>
        <taxon>Bacteria</taxon>
        <taxon>Bacillati</taxon>
        <taxon>Bacillota</taxon>
        <taxon>Clostridia</taxon>
        <taxon>Eubacteriales</taxon>
        <taxon>Oscillospiraceae</taxon>
        <taxon>Flavonifractor</taxon>
    </lineage>
</organism>
<comment type="subcellular location">
    <subcellularLocation>
        <location evidence="2">Membrane</location>
    </subcellularLocation>
</comment>
<evidence type="ECO:0000256" key="2">
    <source>
        <dbReference type="ARBA" id="ARBA00004370"/>
    </source>
</evidence>
<dbReference type="PROSITE" id="PS50109">
    <property type="entry name" value="HIS_KIN"/>
    <property type="match status" value="1"/>
</dbReference>
<dbReference type="GO" id="GO:0030295">
    <property type="term" value="F:protein kinase activator activity"/>
    <property type="evidence" value="ECO:0007669"/>
    <property type="project" value="TreeGrafter"/>
</dbReference>
<dbReference type="PANTHER" id="PTHR42878:SF14">
    <property type="entry name" value="OSMOLARITY TWO-COMPONENT SYSTEM PROTEIN SSK1"/>
    <property type="match status" value="1"/>
</dbReference>
<dbReference type="InterPro" id="IPR050351">
    <property type="entry name" value="BphY/WalK/GraS-like"/>
</dbReference>
<dbReference type="Proteomes" id="UP000823868">
    <property type="component" value="Unassembled WGS sequence"/>
</dbReference>
<dbReference type="SMART" id="SM00387">
    <property type="entry name" value="HATPase_c"/>
    <property type="match status" value="1"/>
</dbReference>
<dbReference type="SUPFAM" id="SSF55874">
    <property type="entry name" value="ATPase domain of HSP90 chaperone/DNA topoisomerase II/histidine kinase"/>
    <property type="match status" value="1"/>
</dbReference>
<evidence type="ECO:0000256" key="6">
    <source>
        <dbReference type="ARBA" id="ARBA00023012"/>
    </source>
</evidence>
<keyword evidence="5 8" id="KW-0418">Kinase</keyword>
<evidence type="ECO:0000313" key="8">
    <source>
        <dbReference type="EMBL" id="HIY22194.1"/>
    </source>
</evidence>
<evidence type="ECO:0000313" key="9">
    <source>
        <dbReference type="Proteomes" id="UP000823868"/>
    </source>
</evidence>
<evidence type="ECO:0000256" key="1">
    <source>
        <dbReference type="ARBA" id="ARBA00000085"/>
    </source>
</evidence>
<evidence type="ECO:0000259" key="7">
    <source>
        <dbReference type="PROSITE" id="PS50109"/>
    </source>
</evidence>
<dbReference type="GO" id="GO:0007234">
    <property type="term" value="P:osmosensory signaling via phosphorelay pathway"/>
    <property type="evidence" value="ECO:0007669"/>
    <property type="project" value="TreeGrafter"/>
</dbReference>
<gene>
    <name evidence="8" type="ORF">H9841_09895</name>
</gene>
<proteinExistence type="predicted"/>
<reference evidence="8" key="2">
    <citation type="submission" date="2021-04" db="EMBL/GenBank/DDBJ databases">
        <authorList>
            <person name="Gilroy R."/>
        </authorList>
    </citation>
    <scope>NUCLEOTIDE SEQUENCE</scope>
    <source>
        <strain evidence="8">ChiBcec16_6824</strain>
    </source>
</reference>
<comment type="caution">
    <text evidence="8">The sequence shown here is derived from an EMBL/GenBank/DDBJ whole genome shotgun (WGS) entry which is preliminary data.</text>
</comment>
<keyword evidence="6" id="KW-0902">Two-component regulatory system</keyword>
<dbReference type="AlphaFoldDB" id="A0A9D1Y9X4"/>
<dbReference type="PANTHER" id="PTHR42878">
    <property type="entry name" value="TWO-COMPONENT HISTIDINE KINASE"/>
    <property type="match status" value="1"/>
</dbReference>
<reference evidence="8" key="1">
    <citation type="journal article" date="2021" name="PeerJ">
        <title>Extensive microbial diversity within the chicken gut microbiome revealed by metagenomics and culture.</title>
        <authorList>
            <person name="Gilroy R."/>
            <person name="Ravi A."/>
            <person name="Getino M."/>
            <person name="Pursley I."/>
            <person name="Horton D.L."/>
            <person name="Alikhan N.F."/>
            <person name="Baker D."/>
            <person name="Gharbi K."/>
            <person name="Hall N."/>
            <person name="Watson M."/>
            <person name="Adriaenssens E.M."/>
            <person name="Foster-Nyarko E."/>
            <person name="Jarju S."/>
            <person name="Secka A."/>
            <person name="Antonio M."/>
            <person name="Oren A."/>
            <person name="Chaudhuri R.R."/>
            <person name="La Ragione R."/>
            <person name="Hildebrand F."/>
            <person name="Pallen M.J."/>
        </authorList>
    </citation>
    <scope>NUCLEOTIDE SEQUENCE</scope>
    <source>
        <strain evidence="8">ChiBcec16_6824</strain>
    </source>
</reference>
<feature type="domain" description="Histidine kinase" evidence="7">
    <location>
        <begin position="9"/>
        <end position="217"/>
    </location>
</feature>
<sequence length="258" mass="29177">MDIRAREAQVVEQLREQVGNLMAAAQLLTPAIREQEERKYDQYLAILNQGLYRLLRLTEHVDLARQEELPCRMEVLDAMKTCREVCQELEGVADRLGVTIRNECGSEEAMVQADPALLRRLVLLLVDTALRRAGKGGTVGLRAWVEGARFRLTVWDDGEEELEPRYRSGTLEERLTRHSGLELTLARSIASAHRATLVFEHGEERGLRAVLSLPLGQTDGTKLHTPRMGYNSTGGFQPVLVELSDLLPYQAYLWDELE</sequence>
<dbReference type="InterPro" id="IPR005467">
    <property type="entry name" value="His_kinase_dom"/>
</dbReference>
<evidence type="ECO:0000256" key="3">
    <source>
        <dbReference type="ARBA" id="ARBA00012438"/>
    </source>
</evidence>
<accession>A0A9D1Y9X4</accession>
<name>A0A9D1Y9X4_9FIRM</name>
<dbReference type="Gene3D" id="3.30.565.10">
    <property type="entry name" value="Histidine kinase-like ATPase, C-terminal domain"/>
    <property type="match status" value="1"/>
</dbReference>
<dbReference type="EMBL" id="DXDX01000179">
    <property type="protein sequence ID" value="HIY22194.1"/>
    <property type="molecule type" value="Genomic_DNA"/>
</dbReference>
<evidence type="ECO:0000256" key="4">
    <source>
        <dbReference type="ARBA" id="ARBA00022679"/>
    </source>
</evidence>
<dbReference type="InterPro" id="IPR036890">
    <property type="entry name" value="HATPase_C_sf"/>
</dbReference>
<dbReference type="GO" id="GO:0004673">
    <property type="term" value="F:protein histidine kinase activity"/>
    <property type="evidence" value="ECO:0007669"/>
    <property type="project" value="UniProtKB-EC"/>
</dbReference>
<protein>
    <recommendedName>
        <fullName evidence="3">histidine kinase</fullName>
        <ecNumber evidence="3">2.7.13.3</ecNumber>
    </recommendedName>
</protein>
<comment type="catalytic activity">
    <reaction evidence="1">
        <text>ATP + protein L-histidine = ADP + protein N-phospho-L-histidine.</text>
        <dbReference type="EC" id="2.7.13.3"/>
    </reaction>
</comment>
<dbReference type="Pfam" id="PF02518">
    <property type="entry name" value="HATPase_c"/>
    <property type="match status" value="1"/>
</dbReference>
<dbReference type="InterPro" id="IPR003594">
    <property type="entry name" value="HATPase_dom"/>
</dbReference>
<dbReference type="EC" id="2.7.13.3" evidence="3"/>